<dbReference type="EMBL" id="AMSI01000003">
    <property type="protein sequence ID" value="EKF43490.1"/>
    <property type="molecule type" value="Genomic_DNA"/>
</dbReference>
<dbReference type="OrthoDB" id="582835at2"/>
<dbReference type="InterPro" id="IPR032710">
    <property type="entry name" value="NTF2-like_dom_sf"/>
</dbReference>
<dbReference type="Proteomes" id="UP000007374">
    <property type="component" value="Unassembled WGS sequence"/>
</dbReference>
<accession>K2NVW7</accession>
<dbReference type="SUPFAM" id="SSF54427">
    <property type="entry name" value="NTF2-like"/>
    <property type="match status" value="1"/>
</dbReference>
<evidence type="ECO:0000259" key="1">
    <source>
        <dbReference type="Pfam" id="PF12680"/>
    </source>
</evidence>
<evidence type="ECO:0000313" key="3">
    <source>
        <dbReference type="Proteomes" id="UP000007374"/>
    </source>
</evidence>
<protein>
    <recommendedName>
        <fullName evidence="1">SnoaL-like domain-containing protein</fullName>
    </recommendedName>
</protein>
<dbReference type="NCBIfam" id="TIGR02096">
    <property type="entry name" value="ketosteroid isomerase-related protein"/>
    <property type="match status" value="1"/>
</dbReference>
<evidence type="ECO:0000313" key="2">
    <source>
        <dbReference type="EMBL" id="EKF43490.1"/>
    </source>
</evidence>
<organism evidence="2 3">
    <name type="scientific">Nitratireductor indicus C115</name>
    <dbReference type="NCBI Taxonomy" id="1231190"/>
    <lineage>
        <taxon>Bacteria</taxon>
        <taxon>Pseudomonadati</taxon>
        <taxon>Pseudomonadota</taxon>
        <taxon>Alphaproteobacteria</taxon>
        <taxon>Hyphomicrobiales</taxon>
        <taxon>Phyllobacteriaceae</taxon>
        <taxon>Nitratireductor</taxon>
    </lineage>
</organism>
<feature type="domain" description="SnoaL-like" evidence="1">
    <location>
        <begin position="10"/>
        <end position="120"/>
    </location>
</feature>
<proteinExistence type="predicted"/>
<dbReference type="InterPro" id="IPR011721">
    <property type="entry name" value="CHP02096"/>
</dbReference>
<reference evidence="2 3" key="1">
    <citation type="journal article" date="2012" name="J. Bacteriol.">
        <title>Genome Sequence of Nitratireductor indicus Type Strain C115.</title>
        <authorList>
            <person name="Lai Q."/>
            <person name="Li G."/>
            <person name="Yu Z."/>
            <person name="Shao Z."/>
        </authorList>
    </citation>
    <scope>NUCLEOTIDE SEQUENCE [LARGE SCALE GENOMIC DNA]</scope>
    <source>
        <strain evidence="2 3">C115</strain>
    </source>
</reference>
<dbReference type="eggNOG" id="COG3631">
    <property type="taxonomic scope" value="Bacteria"/>
</dbReference>
<name>K2NVW7_9HYPH</name>
<dbReference type="Gene3D" id="3.10.450.50">
    <property type="match status" value="1"/>
</dbReference>
<dbReference type="STRING" id="721133.SAMN05216176_101175"/>
<dbReference type="AlphaFoldDB" id="K2NVW7"/>
<sequence>MSEQETRALVLRYLEAFNAADHAGMLDLVSEDVAHDPFDAEREIGKEKLRWRLGLAGRHFDETLADIAVMAEEGGVRAAAECTVRGVYTTSADGLPEARGQSYAVPAGFFFEIDEGRISRISAYRNPVTWLSALGGE</sequence>
<dbReference type="InterPro" id="IPR037401">
    <property type="entry name" value="SnoaL-like"/>
</dbReference>
<comment type="caution">
    <text evidence="2">The sequence shown here is derived from an EMBL/GenBank/DDBJ whole genome shotgun (WGS) entry which is preliminary data.</text>
</comment>
<dbReference type="PATRIC" id="fig|1231190.3.peg.1185"/>
<dbReference type="RefSeq" id="WP_009449684.1">
    <property type="nucleotide sequence ID" value="NZ_AMSI01000003.1"/>
</dbReference>
<dbReference type="Pfam" id="PF12680">
    <property type="entry name" value="SnoaL_2"/>
    <property type="match status" value="1"/>
</dbReference>
<gene>
    <name evidence="2" type="ORF">NA8A_05643</name>
</gene>
<keyword evidence="3" id="KW-1185">Reference proteome</keyword>